<feature type="compositionally biased region" description="Polar residues" evidence="1">
    <location>
        <begin position="7"/>
        <end position="22"/>
    </location>
</feature>
<protein>
    <submittedName>
        <fullName evidence="2">Uncharacterized protein</fullName>
    </submittedName>
</protein>
<accession>A0A9X7UI87</accession>
<evidence type="ECO:0000256" key="1">
    <source>
        <dbReference type="SAM" id="MobiDB-lite"/>
    </source>
</evidence>
<name>A0A9X7UI87_SPHYA</name>
<feature type="region of interest" description="Disordered" evidence="1">
    <location>
        <begin position="1"/>
        <end position="22"/>
    </location>
</feature>
<dbReference type="GO" id="GO:0003677">
    <property type="term" value="F:DNA binding"/>
    <property type="evidence" value="ECO:0007669"/>
    <property type="project" value="InterPro"/>
</dbReference>
<dbReference type="AlphaFoldDB" id="A0A9X7UI87"/>
<dbReference type="Proteomes" id="UP000515377">
    <property type="component" value="Chromosome"/>
</dbReference>
<dbReference type="InterPro" id="IPR001387">
    <property type="entry name" value="Cro/C1-type_HTH"/>
</dbReference>
<sequence length="236" mass="26575">MSAAPASKSTNVESSSTNMEQQDTFVQEMAERVRDRAKDLNLNATSLGSALQLKPSAMGNYWNGKRPYPTEALPRMAEALSTNVDYLLSGRRIASIAVADVEDAEWENIPFFDLRNITDTGKGLPDSWTPFRKDWLNRSLGTSFDLYLVRLLSDYRSRLGDRDLAEGDLVFVREITPGELADGNVVIWRREGGLKVARYALAPKDREDGDVIYPNEVSDDQFVPVCRIYGKYLQRI</sequence>
<proteinExistence type="predicted"/>
<gene>
    <name evidence="2" type="ORF">H3V42_07185</name>
</gene>
<reference evidence="2 3" key="1">
    <citation type="submission" date="2020-07" db="EMBL/GenBank/DDBJ databases">
        <title>Whole genome sequence of Sphingobium yanoikuyae A3.</title>
        <authorList>
            <person name="Han S.-S."/>
        </authorList>
    </citation>
    <scope>NUCLEOTIDE SEQUENCE [LARGE SCALE GENOMIC DNA]</scope>
    <source>
        <strain evidence="2 3">A3</strain>
    </source>
</reference>
<dbReference type="SUPFAM" id="SSF47413">
    <property type="entry name" value="lambda repressor-like DNA-binding domains"/>
    <property type="match status" value="1"/>
</dbReference>
<organism evidence="2 3">
    <name type="scientific">Sphingobium yanoikuyae</name>
    <name type="common">Sphingomonas yanoikuyae</name>
    <dbReference type="NCBI Taxonomy" id="13690"/>
    <lineage>
        <taxon>Bacteria</taxon>
        <taxon>Pseudomonadati</taxon>
        <taxon>Pseudomonadota</taxon>
        <taxon>Alphaproteobacteria</taxon>
        <taxon>Sphingomonadales</taxon>
        <taxon>Sphingomonadaceae</taxon>
        <taxon>Sphingobium</taxon>
    </lineage>
</organism>
<dbReference type="InterPro" id="IPR010982">
    <property type="entry name" value="Lambda_DNA-bd_dom_sf"/>
</dbReference>
<dbReference type="EMBL" id="CP060122">
    <property type="protein sequence ID" value="QNG47385.1"/>
    <property type="molecule type" value="Genomic_DNA"/>
</dbReference>
<evidence type="ECO:0000313" key="2">
    <source>
        <dbReference type="EMBL" id="QNG47385.1"/>
    </source>
</evidence>
<dbReference type="CDD" id="cd00093">
    <property type="entry name" value="HTH_XRE"/>
    <property type="match status" value="1"/>
</dbReference>
<dbReference type="Gene3D" id="1.10.260.40">
    <property type="entry name" value="lambda repressor-like DNA-binding domains"/>
    <property type="match status" value="1"/>
</dbReference>
<evidence type="ECO:0000313" key="3">
    <source>
        <dbReference type="Proteomes" id="UP000515377"/>
    </source>
</evidence>